<comment type="caution">
    <text evidence="2">The sequence shown here is derived from an EMBL/GenBank/DDBJ whole genome shotgun (WGS) entry which is preliminary data.</text>
</comment>
<gene>
    <name evidence="2" type="ORF">AAE3_LOCUS1729</name>
</gene>
<organism evidence="2 3">
    <name type="scientific">Cyclocybe aegerita</name>
    <name type="common">Black poplar mushroom</name>
    <name type="synonym">Agrocybe aegerita</name>
    <dbReference type="NCBI Taxonomy" id="1973307"/>
    <lineage>
        <taxon>Eukaryota</taxon>
        <taxon>Fungi</taxon>
        <taxon>Dikarya</taxon>
        <taxon>Basidiomycota</taxon>
        <taxon>Agaricomycotina</taxon>
        <taxon>Agaricomycetes</taxon>
        <taxon>Agaricomycetidae</taxon>
        <taxon>Agaricales</taxon>
        <taxon>Agaricineae</taxon>
        <taxon>Bolbitiaceae</taxon>
        <taxon>Cyclocybe</taxon>
    </lineage>
</organism>
<dbReference type="Proteomes" id="UP000467700">
    <property type="component" value="Unassembled WGS sequence"/>
</dbReference>
<sequence length="195" mass="21817">MFFPAHFSAPSFWNDLLKWDNPVPNKVCPGPRPSSHPAPMPPTAASITAAGNPRTPSSSHRRITRSDIVLALFQRSNCLCRRHVCDSKLKPLYVPASIDVETSPLLSLFSRTTIDSDRIQQPTPHPSSPSRQQNVQPVVRFFVDCNGMHNLTVLHDLYVNNALTQALHIQTPIFDGSNVQHRNWTYLATDLESLT</sequence>
<feature type="compositionally biased region" description="Pro residues" evidence="1">
    <location>
        <begin position="30"/>
        <end position="42"/>
    </location>
</feature>
<dbReference type="AlphaFoldDB" id="A0A8S0XKN6"/>
<proteinExistence type="predicted"/>
<dbReference type="EMBL" id="CACVBS010000024">
    <property type="protein sequence ID" value="CAA7259577.1"/>
    <property type="molecule type" value="Genomic_DNA"/>
</dbReference>
<protein>
    <submittedName>
        <fullName evidence="2">Uncharacterized protein</fullName>
    </submittedName>
</protein>
<evidence type="ECO:0000256" key="1">
    <source>
        <dbReference type="SAM" id="MobiDB-lite"/>
    </source>
</evidence>
<accession>A0A8S0XKN6</accession>
<reference evidence="2 3" key="1">
    <citation type="submission" date="2020-01" db="EMBL/GenBank/DDBJ databases">
        <authorList>
            <person name="Gupta K D."/>
        </authorList>
    </citation>
    <scope>NUCLEOTIDE SEQUENCE [LARGE SCALE GENOMIC DNA]</scope>
</reference>
<name>A0A8S0XKN6_CYCAE</name>
<evidence type="ECO:0000313" key="3">
    <source>
        <dbReference type="Proteomes" id="UP000467700"/>
    </source>
</evidence>
<feature type="region of interest" description="Disordered" evidence="1">
    <location>
        <begin position="28"/>
        <end position="61"/>
    </location>
</feature>
<evidence type="ECO:0000313" key="2">
    <source>
        <dbReference type="EMBL" id="CAA7259577.1"/>
    </source>
</evidence>
<keyword evidence="3" id="KW-1185">Reference proteome</keyword>